<dbReference type="AlphaFoldDB" id="A0AAN9RK67"/>
<organism evidence="11 12">
    <name type="scientific">Phaseolus coccineus</name>
    <name type="common">Scarlet runner bean</name>
    <name type="synonym">Phaseolus multiflorus</name>
    <dbReference type="NCBI Taxonomy" id="3886"/>
    <lineage>
        <taxon>Eukaryota</taxon>
        <taxon>Viridiplantae</taxon>
        <taxon>Streptophyta</taxon>
        <taxon>Embryophyta</taxon>
        <taxon>Tracheophyta</taxon>
        <taxon>Spermatophyta</taxon>
        <taxon>Magnoliopsida</taxon>
        <taxon>eudicotyledons</taxon>
        <taxon>Gunneridae</taxon>
        <taxon>Pentapetalae</taxon>
        <taxon>rosids</taxon>
        <taxon>fabids</taxon>
        <taxon>Fabales</taxon>
        <taxon>Fabaceae</taxon>
        <taxon>Papilionoideae</taxon>
        <taxon>50 kb inversion clade</taxon>
        <taxon>NPAAA clade</taxon>
        <taxon>indigoferoid/millettioid clade</taxon>
        <taxon>Phaseoleae</taxon>
        <taxon>Phaseolus</taxon>
    </lineage>
</organism>
<name>A0AAN9RK67_PHACN</name>
<keyword evidence="12" id="KW-1185">Reference proteome</keyword>
<reference evidence="11 12" key="1">
    <citation type="submission" date="2024-01" db="EMBL/GenBank/DDBJ databases">
        <title>The genomes of 5 underutilized Papilionoideae crops provide insights into root nodulation and disease resistanc.</title>
        <authorList>
            <person name="Jiang F."/>
        </authorList>
    </citation>
    <scope>NUCLEOTIDE SEQUENCE [LARGE SCALE GENOMIC DNA]</scope>
    <source>
        <strain evidence="11">JINMINGXINNONG_FW02</strain>
        <tissue evidence="11">Leaves</tissue>
    </source>
</reference>
<dbReference type="EC" id="3.2.1.39" evidence="3"/>
<dbReference type="InterPro" id="IPR005200">
    <property type="entry name" value="Endo-beta-glucanase"/>
</dbReference>
<evidence type="ECO:0000256" key="2">
    <source>
        <dbReference type="ARBA" id="ARBA00010730"/>
    </source>
</evidence>
<protein>
    <recommendedName>
        <fullName evidence="3">glucan endo-1,3-beta-D-glucosidase</fullName>
        <ecNumber evidence="3">3.2.1.39</ecNumber>
    </recommendedName>
</protein>
<keyword evidence="8" id="KW-0624">Polysaccharide degradation</keyword>
<comment type="similarity">
    <text evidence="2">Belongs to the glycosyl hydrolase 81 family.</text>
</comment>
<dbReference type="Proteomes" id="UP001374584">
    <property type="component" value="Unassembled WGS sequence"/>
</dbReference>
<dbReference type="InterPro" id="IPR040720">
    <property type="entry name" value="GH81_C"/>
</dbReference>
<dbReference type="PANTHER" id="PTHR31983:SF12">
    <property type="entry name" value="GLUCAN ENDO-1,3-BETA-D-GLUCOSIDASE"/>
    <property type="match status" value="1"/>
</dbReference>
<dbReference type="GO" id="GO:0000272">
    <property type="term" value="P:polysaccharide catabolic process"/>
    <property type="evidence" value="ECO:0007669"/>
    <property type="project" value="UniProtKB-KW"/>
</dbReference>
<dbReference type="EMBL" id="JAYMYR010000003">
    <property type="protein sequence ID" value="KAK7374614.1"/>
    <property type="molecule type" value="Genomic_DNA"/>
</dbReference>
<keyword evidence="5" id="KW-0119">Carbohydrate metabolism</keyword>
<evidence type="ECO:0000313" key="11">
    <source>
        <dbReference type="EMBL" id="KAK7374614.1"/>
    </source>
</evidence>
<evidence type="ECO:0000259" key="10">
    <source>
        <dbReference type="Pfam" id="PF17652"/>
    </source>
</evidence>
<sequence>MSSSSSFLFPQTQSTVLPDPSTYFSSNLLSSPLPTNSFFQNYVITNGSQPEYIHPYLIKTTNSSLSASYPFLLFTTAVLYQAFVPDLTISSTQTHSHQQNRVISSFSDLGVILDIPSSNLRFFLSRGSPFITASVTSSTSLSITTLHTILSLSSNDDDNTRYTLKLNNSQTWLIYTSSPIHLNHNASEVTSKPFSGIIRVAVLPNPNYETILDKYSSSYPLLGDATLEEPSRVVYQWQKEGSGDLLMLAHPLHVKLLSNYNDGNVTLLSDFKYRSIDGDLVGVVGDSWILQTDRIPVTWYSNNGVETNSYEEIVSALVKDVQALNSSAIGTNSSYFYGKRVGRAARLALIAEEVSFSKVVPTVTDFLKGAIEPWLDGTFEGNGFLYENKWGGLVTKLGSTDSSADFGFGVYNDHHYHLGYFLYGIAVLAKIDTEWGQKYKPQVYSLVTDFMNLGQRYNRIYPRLRCFDLYMLHSWAAGVTEFEDGRNQESTSEAVNAYYSAALVGLAYGDSSLVATGSTLVALEILAAQTWWHVKVEDNLYEEEFAKDNRIVGIVWANKRDSNLWWAGADCRECRLGIQVLPLLPITETLFSDSDYVKELVEWTLPSLSSEGWKGMTYALQGIYDKQTALQNIRTLKGFDDGNSYSNLLWWIHSR</sequence>
<dbReference type="Pfam" id="PF17652">
    <property type="entry name" value="Glyco_hydro81C"/>
    <property type="match status" value="1"/>
</dbReference>
<dbReference type="PROSITE" id="PS52008">
    <property type="entry name" value="GH81"/>
    <property type="match status" value="1"/>
</dbReference>
<keyword evidence="7" id="KW-0961">Cell wall biogenesis/degradation</keyword>
<dbReference type="GO" id="GO:0042973">
    <property type="term" value="F:glucan endo-1,3-beta-D-glucosidase activity"/>
    <property type="evidence" value="ECO:0007669"/>
    <property type="project" value="UniProtKB-EC"/>
</dbReference>
<dbReference type="PANTHER" id="PTHR31983">
    <property type="entry name" value="ENDO-1,3(4)-BETA-GLUCANASE 1"/>
    <property type="match status" value="1"/>
</dbReference>
<evidence type="ECO:0000256" key="8">
    <source>
        <dbReference type="ARBA" id="ARBA00023326"/>
    </source>
</evidence>
<evidence type="ECO:0000259" key="9">
    <source>
        <dbReference type="Pfam" id="PF03639"/>
    </source>
</evidence>
<keyword evidence="4" id="KW-0378">Hydrolase</keyword>
<dbReference type="Pfam" id="PF03639">
    <property type="entry name" value="Glyco_hydro_81"/>
    <property type="match status" value="1"/>
</dbReference>
<evidence type="ECO:0000256" key="1">
    <source>
        <dbReference type="ARBA" id="ARBA00000382"/>
    </source>
</evidence>
<evidence type="ECO:0000256" key="4">
    <source>
        <dbReference type="ARBA" id="ARBA00022801"/>
    </source>
</evidence>
<gene>
    <name evidence="11" type="ORF">VNO80_08050</name>
</gene>
<dbReference type="GO" id="GO:0052861">
    <property type="term" value="F:endo-1,3(4)-beta-glucanase activity"/>
    <property type="evidence" value="ECO:0007669"/>
    <property type="project" value="InterPro"/>
</dbReference>
<feature type="domain" description="Glycosyl hydrolase family 81 C-terminal" evidence="10">
    <location>
        <begin position="306"/>
        <end position="651"/>
    </location>
</feature>
<evidence type="ECO:0000256" key="5">
    <source>
        <dbReference type="ARBA" id="ARBA00023277"/>
    </source>
</evidence>
<proteinExistence type="inferred from homology"/>
<feature type="domain" description="Glycosyl hydrolase family 81 N-terminal" evidence="9">
    <location>
        <begin position="29"/>
        <end position="298"/>
    </location>
</feature>
<dbReference type="GO" id="GO:0071555">
    <property type="term" value="P:cell wall organization"/>
    <property type="evidence" value="ECO:0007669"/>
    <property type="project" value="UniProtKB-KW"/>
</dbReference>
<keyword evidence="6" id="KW-0326">Glycosidase</keyword>
<evidence type="ECO:0000256" key="6">
    <source>
        <dbReference type="ARBA" id="ARBA00023295"/>
    </source>
</evidence>
<dbReference type="Gene3D" id="2.70.98.30">
    <property type="entry name" value="Golgi alpha-mannosidase II, domain 4"/>
    <property type="match status" value="1"/>
</dbReference>
<evidence type="ECO:0000313" key="12">
    <source>
        <dbReference type="Proteomes" id="UP001374584"/>
    </source>
</evidence>
<comment type="catalytic activity">
    <reaction evidence="1">
        <text>Hydrolysis of (1-&gt;3)-beta-D-glucosidic linkages in (1-&gt;3)-beta-D-glucans.</text>
        <dbReference type="EC" id="3.2.1.39"/>
    </reaction>
</comment>
<comment type="caution">
    <text evidence="11">The sequence shown here is derived from an EMBL/GenBank/DDBJ whole genome shotgun (WGS) entry which is preliminary data.</text>
</comment>
<accession>A0AAN9RK67</accession>
<dbReference type="InterPro" id="IPR040451">
    <property type="entry name" value="GH81_N"/>
</dbReference>
<evidence type="ECO:0000256" key="7">
    <source>
        <dbReference type="ARBA" id="ARBA00023316"/>
    </source>
</evidence>
<evidence type="ECO:0000256" key="3">
    <source>
        <dbReference type="ARBA" id="ARBA00012780"/>
    </source>
</evidence>